<proteinExistence type="inferred from homology"/>
<accession>A0A9W9G4Q8</accession>
<evidence type="ECO:0000256" key="5">
    <source>
        <dbReference type="ARBA" id="ARBA00023136"/>
    </source>
</evidence>
<dbReference type="PROSITE" id="PS50850">
    <property type="entry name" value="MFS"/>
    <property type="match status" value="1"/>
</dbReference>
<dbReference type="InterPro" id="IPR020846">
    <property type="entry name" value="MFS_dom"/>
</dbReference>
<evidence type="ECO:0000256" key="6">
    <source>
        <dbReference type="SAM" id="Phobius"/>
    </source>
</evidence>
<dbReference type="InterPro" id="IPR036259">
    <property type="entry name" value="MFS_trans_sf"/>
</dbReference>
<dbReference type="PANTHER" id="PTHR48022:SF10">
    <property type="entry name" value="MAJOR FACILITATOR SUPERFAMILY (MFS) PROFILE DOMAIN-CONTAINING PROTEIN"/>
    <property type="match status" value="1"/>
</dbReference>
<dbReference type="GO" id="GO:0005351">
    <property type="term" value="F:carbohydrate:proton symporter activity"/>
    <property type="evidence" value="ECO:0007669"/>
    <property type="project" value="TreeGrafter"/>
</dbReference>
<feature type="transmembrane region" description="Helical" evidence="6">
    <location>
        <begin position="355"/>
        <end position="374"/>
    </location>
</feature>
<dbReference type="RefSeq" id="XP_056479745.1">
    <property type="nucleotide sequence ID" value="XM_056612521.1"/>
</dbReference>
<gene>
    <name evidence="8" type="ORF">N7532_000017</name>
</gene>
<protein>
    <recommendedName>
        <fullName evidence="7">Major facilitator superfamily (MFS) profile domain-containing protein</fullName>
    </recommendedName>
</protein>
<sequence>MPAGNDIGQLSLRQAYKCFNKKLLLTCCLVAISPFNYGFDNQGFSSIQSMDYFDKQFGDYDPKTKAWYLPTWWLSIFNAVPFASFFCGIICGSIISKKFGRRACIFFMACWALMSASVIISARSRGQILAGRILNFFYVGMELVCIAVYQSEITPRKVRGVTVGAYHVALTTGGLILNSLAAGTKEIKSNASWIIPFGLFFTIPTIIVSTIWFLPESPRCLIMQERTEQARKNLHVLRVGALTEEQIEEEWQQMLLGIRQEEAISKKGCNVSSSAPTSAAPSLSSSSTSSSSARFYMLIIMAIINMFLGFVVIYAQDRIGRRKLLFIGGGVQASAMICMGGLGTAPDQSLPIRNAVVSMMVIYISGYTAGWAGVTQTMNAEIPSTELRAATFRVASITAVVCQIVMTFVIPYLLNAPYAALHVKTGFIFGAITVCGLVFTYMFVPDCRGRSLEDIDVLFHSSVPARRFHKVDVGTLREHIDGHDMKHVETLKDETVTHTEEAKPQV</sequence>
<dbReference type="Proteomes" id="UP001149074">
    <property type="component" value="Unassembled WGS sequence"/>
</dbReference>
<dbReference type="InterPro" id="IPR005828">
    <property type="entry name" value="MFS_sugar_transport-like"/>
</dbReference>
<dbReference type="InterPro" id="IPR050360">
    <property type="entry name" value="MFS_Sugar_Transporters"/>
</dbReference>
<keyword evidence="5 6" id="KW-0472">Membrane</keyword>
<feature type="transmembrane region" description="Helical" evidence="6">
    <location>
        <begin position="426"/>
        <end position="444"/>
    </location>
</feature>
<keyword evidence="3 6" id="KW-0812">Transmembrane</keyword>
<feature type="transmembrane region" description="Helical" evidence="6">
    <location>
        <begin position="295"/>
        <end position="315"/>
    </location>
</feature>
<comment type="similarity">
    <text evidence="2">Belongs to the major facilitator superfamily. Sugar transporter (TC 2.A.1.1) family.</text>
</comment>
<feature type="transmembrane region" description="Helical" evidence="6">
    <location>
        <begin position="193"/>
        <end position="214"/>
    </location>
</feature>
<feature type="transmembrane region" description="Helical" evidence="6">
    <location>
        <begin position="103"/>
        <end position="122"/>
    </location>
</feature>
<name>A0A9W9G4Q8_9EURO</name>
<comment type="caution">
    <text evidence="8">The sequence shown here is derived from an EMBL/GenBank/DDBJ whole genome shotgun (WGS) entry which is preliminary data.</text>
</comment>
<dbReference type="GO" id="GO:0016020">
    <property type="term" value="C:membrane"/>
    <property type="evidence" value="ECO:0007669"/>
    <property type="project" value="UniProtKB-SubCell"/>
</dbReference>
<dbReference type="PANTHER" id="PTHR48022">
    <property type="entry name" value="PLASTIDIC GLUCOSE TRANSPORTER 4"/>
    <property type="match status" value="1"/>
</dbReference>
<reference evidence="8" key="2">
    <citation type="journal article" date="2023" name="IMA Fungus">
        <title>Comparative genomic study of the Penicillium genus elucidates a diverse pangenome and 15 lateral gene transfer events.</title>
        <authorList>
            <person name="Petersen C."/>
            <person name="Sorensen T."/>
            <person name="Nielsen M.R."/>
            <person name="Sondergaard T.E."/>
            <person name="Sorensen J.L."/>
            <person name="Fitzpatrick D.A."/>
            <person name="Frisvad J.C."/>
            <person name="Nielsen K.L."/>
        </authorList>
    </citation>
    <scope>NUCLEOTIDE SEQUENCE</scope>
    <source>
        <strain evidence="8">IBT 30761</strain>
    </source>
</reference>
<keyword evidence="9" id="KW-1185">Reference proteome</keyword>
<dbReference type="Gene3D" id="1.20.1250.20">
    <property type="entry name" value="MFS general substrate transporter like domains"/>
    <property type="match status" value="2"/>
</dbReference>
<evidence type="ECO:0000313" key="9">
    <source>
        <dbReference type="Proteomes" id="UP001149074"/>
    </source>
</evidence>
<keyword evidence="4 6" id="KW-1133">Transmembrane helix</keyword>
<feature type="transmembrane region" description="Helical" evidence="6">
    <location>
        <begin position="72"/>
        <end position="96"/>
    </location>
</feature>
<feature type="transmembrane region" description="Helical" evidence="6">
    <location>
        <begin position="324"/>
        <end position="343"/>
    </location>
</feature>
<evidence type="ECO:0000256" key="2">
    <source>
        <dbReference type="ARBA" id="ARBA00010992"/>
    </source>
</evidence>
<evidence type="ECO:0000256" key="3">
    <source>
        <dbReference type="ARBA" id="ARBA00022692"/>
    </source>
</evidence>
<organism evidence="8 9">
    <name type="scientific">Penicillium argentinense</name>
    <dbReference type="NCBI Taxonomy" id="1131581"/>
    <lineage>
        <taxon>Eukaryota</taxon>
        <taxon>Fungi</taxon>
        <taxon>Dikarya</taxon>
        <taxon>Ascomycota</taxon>
        <taxon>Pezizomycotina</taxon>
        <taxon>Eurotiomycetes</taxon>
        <taxon>Eurotiomycetidae</taxon>
        <taxon>Eurotiales</taxon>
        <taxon>Aspergillaceae</taxon>
        <taxon>Penicillium</taxon>
    </lineage>
</organism>
<dbReference type="EMBL" id="JAPQKI010000001">
    <property type="protein sequence ID" value="KAJ5111972.1"/>
    <property type="molecule type" value="Genomic_DNA"/>
</dbReference>
<dbReference type="OrthoDB" id="6612291at2759"/>
<dbReference type="SUPFAM" id="SSF103473">
    <property type="entry name" value="MFS general substrate transporter"/>
    <property type="match status" value="1"/>
</dbReference>
<evidence type="ECO:0000313" key="8">
    <source>
        <dbReference type="EMBL" id="KAJ5111972.1"/>
    </source>
</evidence>
<evidence type="ECO:0000259" key="7">
    <source>
        <dbReference type="PROSITE" id="PS50850"/>
    </source>
</evidence>
<feature type="transmembrane region" description="Helical" evidence="6">
    <location>
        <begin position="394"/>
        <end position="414"/>
    </location>
</feature>
<evidence type="ECO:0000256" key="4">
    <source>
        <dbReference type="ARBA" id="ARBA00022989"/>
    </source>
</evidence>
<comment type="subcellular location">
    <subcellularLocation>
        <location evidence="1">Membrane</location>
        <topology evidence="1">Multi-pass membrane protein</topology>
    </subcellularLocation>
</comment>
<dbReference type="Pfam" id="PF00083">
    <property type="entry name" value="Sugar_tr"/>
    <property type="match status" value="1"/>
</dbReference>
<evidence type="ECO:0000256" key="1">
    <source>
        <dbReference type="ARBA" id="ARBA00004141"/>
    </source>
</evidence>
<feature type="domain" description="Major facilitator superfamily (MFS) profile" evidence="7">
    <location>
        <begin position="26"/>
        <end position="448"/>
    </location>
</feature>
<feature type="transmembrane region" description="Helical" evidence="6">
    <location>
        <begin position="128"/>
        <end position="149"/>
    </location>
</feature>
<dbReference type="GeneID" id="81351500"/>
<dbReference type="AlphaFoldDB" id="A0A9W9G4Q8"/>
<reference evidence="8" key="1">
    <citation type="submission" date="2022-11" db="EMBL/GenBank/DDBJ databases">
        <authorList>
            <person name="Petersen C."/>
        </authorList>
    </citation>
    <scope>NUCLEOTIDE SEQUENCE</scope>
    <source>
        <strain evidence="8">IBT 30761</strain>
    </source>
</reference>